<keyword evidence="3 5" id="KW-1133">Transmembrane helix</keyword>
<keyword evidence="2 5" id="KW-0812">Transmembrane</keyword>
<dbReference type="GO" id="GO:0016874">
    <property type="term" value="F:ligase activity"/>
    <property type="evidence" value="ECO:0007669"/>
    <property type="project" value="UniProtKB-KW"/>
</dbReference>
<proteinExistence type="predicted"/>
<evidence type="ECO:0000259" key="6">
    <source>
        <dbReference type="Pfam" id="PF04932"/>
    </source>
</evidence>
<gene>
    <name evidence="7" type="ORF">SHI21_10365</name>
</gene>
<dbReference type="Proteomes" id="UP001302274">
    <property type="component" value="Unassembled WGS sequence"/>
</dbReference>
<reference evidence="7 8" key="1">
    <citation type="submission" date="2023-11" db="EMBL/GenBank/DDBJ databases">
        <title>A Novel Polar Bacteriovorax (B. antarcticus) Isolated from the Biocrust in Antarctica.</title>
        <authorList>
            <person name="Mun W."/>
            <person name="Choi S.Y."/>
            <person name="Mitchell R.J."/>
        </authorList>
    </citation>
    <scope>NUCLEOTIDE SEQUENCE [LARGE SCALE GENOMIC DNA]</scope>
    <source>
        <strain evidence="7 8">PP10</strain>
    </source>
</reference>
<feature type="transmembrane region" description="Helical" evidence="5">
    <location>
        <begin position="120"/>
        <end position="138"/>
    </location>
</feature>
<accession>A0ABU5VUG5</accession>
<evidence type="ECO:0000256" key="1">
    <source>
        <dbReference type="ARBA" id="ARBA00004141"/>
    </source>
</evidence>
<evidence type="ECO:0000313" key="8">
    <source>
        <dbReference type="Proteomes" id="UP001302274"/>
    </source>
</evidence>
<feature type="transmembrane region" description="Helical" evidence="5">
    <location>
        <begin position="158"/>
        <end position="184"/>
    </location>
</feature>
<keyword evidence="4 5" id="KW-0472">Membrane</keyword>
<feature type="transmembrane region" description="Helical" evidence="5">
    <location>
        <begin position="20"/>
        <end position="49"/>
    </location>
</feature>
<sequence length="396" mass="45396">MEKINPTLEKTLSYMTYGSLMILALGLVTSTTLLALSHILIIVPAIYFLTRADYKNYSKSAWALLAMTFIIIISVLVNQDIAINGYKPIFKAKYFLFGFLAIAPFSWYFKNNLNKRKISWLLYAFFIATTFATIVGIYSKYSLFNPVTLRNVSKDRNAGLFGMVMNYAHNMAYFQIIITSLVFYRKEIQKYINSYFLYIIFAINSMGLYLTYTRGAWLGFLVGIPFLFFKNNKKWFATIIVALAILGIVVYSVAGKNVIRPQSDQERLSQWQAAIMAFKERPVFGYGYLNFEQHSVEIKKRYNIGQIQFGGHAHSNVFEMLGSTGALGLIAFFFWITLWFLEMYKRTDVIAKTALPFIVVFFVSGLTQSTISLGINLFFIMAAYSITQINIRNIKN</sequence>
<comment type="caution">
    <text evidence="7">The sequence shown here is derived from an EMBL/GenBank/DDBJ whole genome shotgun (WGS) entry which is preliminary data.</text>
</comment>
<organism evidence="7 8">
    <name type="scientific">Bacteriovorax antarcticus</name>
    <dbReference type="NCBI Taxonomy" id="3088717"/>
    <lineage>
        <taxon>Bacteria</taxon>
        <taxon>Pseudomonadati</taxon>
        <taxon>Bdellovibrionota</taxon>
        <taxon>Bacteriovoracia</taxon>
        <taxon>Bacteriovoracales</taxon>
        <taxon>Bacteriovoracaceae</taxon>
        <taxon>Bacteriovorax</taxon>
    </lineage>
</organism>
<evidence type="ECO:0000313" key="7">
    <source>
        <dbReference type="EMBL" id="MEA9356611.1"/>
    </source>
</evidence>
<feature type="transmembrane region" description="Helical" evidence="5">
    <location>
        <begin position="196"/>
        <end position="229"/>
    </location>
</feature>
<dbReference type="PANTHER" id="PTHR37422:SF17">
    <property type="entry name" value="O-ANTIGEN LIGASE"/>
    <property type="match status" value="1"/>
</dbReference>
<dbReference type="EMBL" id="JAYGJQ010000002">
    <property type="protein sequence ID" value="MEA9356611.1"/>
    <property type="molecule type" value="Genomic_DNA"/>
</dbReference>
<keyword evidence="8" id="KW-1185">Reference proteome</keyword>
<name>A0ABU5VUG5_9BACT</name>
<dbReference type="RefSeq" id="WP_323576418.1">
    <property type="nucleotide sequence ID" value="NZ_JAYGJQ010000002.1"/>
</dbReference>
<evidence type="ECO:0000256" key="3">
    <source>
        <dbReference type="ARBA" id="ARBA00022989"/>
    </source>
</evidence>
<dbReference type="InterPro" id="IPR051533">
    <property type="entry name" value="WaaL-like"/>
</dbReference>
<keyword evidence="7" id="KW-0436">Ligase</keyword>
<feature type="transmembrane region" description="Helical" evidence="5">
    <location>
        <begin position="235"/>
        <end position="254"/>
    </location>
</feature>
<evidence type="ECO:0000256" key="2">
    <source>
        <dbReference type="ARBA" id="ARBA00022692"/>
    </source>
</evidence>
<feature type="transmembrane region" description="Helical" evidence="5">
    <location>
        <begin position="353"/>
        <end position="386"/>
    </location>
</feature>
<evidence type="ECO:0000256" key="4">
    <source>
        <dbReference type="ARBA" id="ARBA00023136"/>
    </source>
</evidence>
<feature type="domain" description="O-antigen ligase-related" evidence="6">
    <location>
        <begin position="200"/>
        <end position="333"/>
    </location>
</feature>
<dbReference type="InterPro" id="IPR007016">
    <property type="entry name" value="O-antigen_ligase-rel_domated"/>
</dbReference>
<feature type="transmembrane region" description="Helical" evidence="5">
    <location>
        <begin position="89"/>
        <end position="108"/>
    </location>
</feature>
<dbReference type="PANTHER" id="PTHR37422">
    <property type="entry name" value="TEICHURONIC ACID BIOSYNTHESIS PROTEIN TUAE"/>
    <property type="match status" value="1"/>
</dbReference>
<feature type="transmembrane region" description="Helical" evidence="5">
    <location>
        <begin position="317"/>
        <end position="341"/>
    </location>
</feature>
<feature type="transmembrane region" description="Helical" evidence="5">
    <location>
        <begin position="61"/>
        <end position="77"/>
    </location>
</feature>
<protein>
    <submittedName>
        <fullName evidence="7">O-antigen ligase family protein</fullName>
    </submittedName>
</protein>
<dbReference type="Pfam" id="PF04932">
    <property type="entry name" value="Wzy_C"/>
    <property type="match status" value="1"/>
</dbReference>
<evidence type="ECO:0000256" key="5">
    <source>
        <dbReference type="SAM" id="Phobius"/>
    </source>
</evidence>
<comment type="subcellular location">
    <subcellularLocation>
        <location evidence="1">Membrane</location>
        <topology evidence="1">Multi-pass membrane protein</topology>
    </subcellularLocation>
</comment>